<feature type="domain" description="F-box associated beta-propeller type 1" evidence="1">
    <location>
        <begin position="67"/>
        <end position="123"/>
    </location>
</feature>
<name>A0ABQ7XBN7_BRANA</name>
<feature type="non-terminal residue" evidence="2">
    <location>
        <position position="1"/>
    </location>
</feature>
<gene>
    <name evidence="2" type="ORF">HID58_090244</name>
</gene>
<accession>A0ABQ7XBN7</accession>
<evidence type="ECO:0000313" key="3">
    <source>
        <dbReference type="Proteomes" id="UP000824890"/>
    </source>
</evidence>
<reference evidence="2 3" key="1">
    <citation type="submission" date="2021-05" db="EMBL/GenBank/DDBJ databases">
        <title>Genome Assembly of Synthetic Allotetraploid Brassica napus Reveals Homoeologous Exchanges between Subgenomes.</title>
        <authorList>
            <person name="Davis J.T."/>
        </authorList>
    </citation>
    <scope>NUCLEOTIDE SEQUENCE [LARGE SCALE GENOMIC DNA]</scope>
    <source>
        <strain evidence="3">cv. Da-Ae</strain>
        <tissue evidence="2">Seedling</tissue>
    </source>
</reference>
<keyword evidence="3" id="KW-1185">Reference proteome</keyword>
<dbReference type="InterPro" id="IPR006527">
    <property type="entry name" value="F-box-assoc_dom_typ1"/>
</dbReference>
<sequence>DTVMPRGVFDSLPLLLLRADLQGCKIASAVSKTLFIALVYCYALPRTKRNKTSLVVWNPYLGQTINNHKHKILRFFLDAYNVFLYEIYYISSDSWRVLDITLDWNIMLYHRGVSLREIIIFLLKKKIVFEARGPEEIAEPMLSYFVLILQKRDLDRLCRLSTILKIPGHSLLLETRNWQPYINQPKRNINQN</sequence>
<organism evidence="2 3">
    <name type="scientific">Brassica napus</name>
    <name type="common">Rape</name>
    <dbReference type="NCBI Taxonomy" id="3708"/>
    <lineage>
        <taxon>Eukaryota</taxon>
        <taxon>Viridiplantae</taxon>
        <taxon>Streptophyta</taxon>
        <taxon>Embryophyta</taxon>
        <taxon>Tracheophyta</taxon>
        <taxon>Spermatophyta</taxon>
        <taxon>Magnoliopsida</taxon>
        <taxon>eudicotyledons</taxon>
        <taxon>Gunneridae</taxon>
        <taxon>Pentapetalae</taxon>
        <taxon>rosids</taxon>
        <taxon>malvids</taxon>
        <taxon>Brassicales</taxon>
        <taxon>Brassicaceae</taxon>
        <taxon>Brassiceae</taxon>
        <taxon>Brassica</taxon>
    </lineage>
</organism>
<evidence type="ECO:0000259" key="1">
    <source>
        <dbReference type="Pfam" id="PF07734"/>
    </source>
</evidence>
<dbReference type="Pfam" id="PF07734">
    <property type="entry name" value="FBA_1"/>
    <property type="match status" value="1"/>
</dbReference>
<protein>
    <recommendedName>
        <fullName evidence="1">F-box associated beta-propeller type 1 domain-containing protein</fullName>
    </recommendedName>
</protein>
<evidence type="ECO:0000313" key="2">
    <source>
        <dbReference type="EMBL" id="KAH0852582.1"/>
    </source>
</evidence>
<dbReference type="EMBL" id="JAGKQM010001042">
    <property type="protein sequence ID" value="KAH0852582.1"/>
    <property type="molecule type" value="Genomic_DNA"/>
</dbReference>
<dbReference type="Proteomes" id="UP000824890">
    <property type="component" value="Unassembled WGS sequence"/>
</dbReference>
<comment type="caution">
    <text evidence="2">The sequence shown here is derived from an EMBL/GenBank/DDBJ whole genome shotgun (WGS) entry which is preliminary data.</text>
</comment>
<proteinExistence type="predicted"/>